<feature type="region of interest" description="Disordered" evidence="1">
    <location>
        <begin position="156"/>
        <end position="230"/>
    </location>
</feature>
<dbReference type="OrthoDB" id="421982at2759"/>
<feature type="region of interest" description="Disordered" evidence="1">
    <location>
        <begin position="622"/>
        <end position="670"/>
    </location>
</feature>
<sequence length="682" mass="76015">MTAICASHYRNPLNDVLVGRKHHHQNRFRPRQSTRSAFYKPGLLAKGAEAGTDDRGASVDDREGQSHGNSNGNSNSHDNSNHNNNHRSHLGREGDWNFRPSALQHDDYGTGAMGVDELVDLYVRDNERAAMEGVVVPPRPRSKSLRWFLERERRACSNNSNRNSNNSNHNHSNNKDEDSQHRHTKAASVRDALFSASSSATAASSPPKQPQHQNQQQYQQQQQNQHQRPRSFAQLRCLQWNIQAFTSPRDERNLQTITAGTIRSICETDSDVLVLNEIHWRDTEEQLQQQQQQQHQQQEEERKAEFDFIHSSQSLLEEVLRLRGYSFVRVAVHGDTPTMVATRKKVLRYEEVVLSGNRSALCILVECHGIDHSECIGNGHFHSSGSGPSPSRCWVVGTHLDAFDGIQRAEEIQTLLSARLGERDCERTRHLPVLVMGDFNQQRSGDYTGPEWNRIAGSAGLRKVPLDDGVAGLLEGKGFRCVLDAVRAGSGEGEAVRCNWDPHQPPPSTHWSGTTIDYTYYRCPAGNSGGNSDDDSDAEGSEPEGRTTVHPHGVYVGPAGFSDHRMTVTDWTLATTKPTGRGKMQQHPHQPQQRPPRYMDKDFFFRHLPAGRHDSWRCAAAAPDRTPEGEPLRGRPPPAFPACEKGSSSRSIGSTASSSSSSSCPSIGSESLHELFRPLCSE</sequence>
<dbReference type="PANTHER" id="PTHR46007:SF8">
    <property type="entry name" value="C2H2-TYPE DOMAIN-CONTAINING PROTEIN"/>
    <property type="match status" value="1"/>
</dbReference>
<dbReference type="GO" id="GO:0016592">
    <property type="term" value="C:mediator complex"/>
    <property type="evidence" value="ECO:0007669"/>
    <property type="project" value="TreeGrafter"/>
</dbReference>
<name>A0A448ZFW4_9STRA</name>
<evidence type="ECO:0000313" key="2">
    <source>
        <dbReference type="EMBL" id="VEU40943.1"/>
    </source>
</evidence>
<feature type="compositionally biased region" description="Low complexity" evidence="1">
    <location>
        <begin position="157"/>
        <end position="171"/>
    </location>
</feature>
<keyword evidence="3" id="KW-1185">Reference proteome</keyword>
<dbReference type="InterPro" id="IPR036691">
    <property type="entry name" value="Endo/exonu/phosph_ase_sf"/>
</dbReference>
<dbReference type="GO" id="GO:0003713">
    <property type="term" value="F:transcription coactivator activity"/>
    <property type="evidence" value="ECO:0007669"/>
    <property type="project" value="TreeGrafter"/>
</dbReference>
<proteinExistence type="predicted"/>
<dbReference type="PANTHER" id="PTHR46007">
    <property type="entry name" value="MEDIATOR OF RNA POLYMERASE II TRANSCRIPTION SUBUNIT 12"/>
    <property type="match status" value="1"/>
</dbReference>
<accession>A0A448ZFW4</accession>
<protein>
    <recommendedName>
        <fullName evidence="4">Endonuclease/exonuclease/phosphatase domain-containing protein</fullName>
    </recommendedName>
</protein>
<organism evidence="2 3">
    <name type="scientific">Pseudo-nitzschia multistriata</name>
    <dbReference type="NCBI Taxonomy" id="183589"/>
    <lineage>
        <taxon>Eukaryota</taxon>
        <taxon>Sar</taxon>
        <taxon>Stramenopiles</taxon>
        <taxon>Ochrophyta</taxon>
        <taxon>Bacillariophyta</taxon>
        <taxon>Bacillariophyceae</taxon>
        <taxon>Bacillariophycidae</taxon>
        <taxon>Bacillariales</taxon>
        <taxon>Bacillariaceae</taxon>
        <taxon>Pseudo-nitzschia</taxon>
    </lineage>
</organism>
<feature type="compositionally biased region" description="Basic and acidic residues" evidence="1">
    <location>
        <begin position="52"/>
        <end position="65"/>
    </location>
</feature>
<feature type="region of interest" description="Disordered" evidence="1">
    <location>
        <begin position="526"/>
        <end position="561"/>
    </location>
</feature>
<evidence type="ECO:0000313" key="3">
    <source>
        <dbReference type="Proteomes" id="UP000291116"/>
    </source>
</evidence>
<dbReference type="EMBL" id="CAACVS010000319">
    <property type="protein sequence ID" value="VEU40943.1"/>
    <property type="molecule type" value="Genomic_DNA"/>
</dbReference>
<dbReference type="AlphaFoldDB" id="A0A448ZFW4"/>
<feature type="region of interest" description="Disordered" evidence="1">
    <location>
        <begin position="576"/>
        <end position="597"/>
    </location>
</feature>
<feature type="compositionally biased region" description="Low complexity" evidence="1">
    <location>
        <begin position="66"/>
        <end position="83"/>
    </location>
</feature>
<feature type="compositionally biased region" description="Acidic residues" evidence="1">
    <location>
        <begin position="532"/>
        <end position="542"/>
    </location>
</feature>
<dbReference type="SUPFAM" id="SSF56219">
    <property type="entry name" value="DNase I-like"/>
    <property type="match status" value="1"/>
</dbReference>
<gene>
    <name evidence="2" type="ORF">PSNMU_V1.4_AUG-EV-PASAV3_0078420</name>
</gene>
<feature type="compositionally biased region" description="Low complexity" evidence="1">
    <location>
        <begin position="585"/>
        <end position="596"/>
    </location>
</feature>
<dbReference type="Gene3D" id="3.60.10.10">
    <property type="entry name" value="Endonuclease/exonuclease/phosphatase"/>
    <property type="match status" value="1"/>
</dbReference>
<evidence type="ECO:0008006" key="4">
    <source>
        <dbReference type="Google" id="ProtNLM"/>
    </source>
</evidence>
<feature type="region of interest" description="Disordered" evidence="1">
    <location>
        <begin position="47"/>
        <end position="98"/>
    </location>
</feature>
<reference evidence="2 3" key="1">
    <citation type="submission" date="2019-01" db="EMBL/GenBank/DDBJ databases">
        <authorList>
            <person name="Ferrante I. M."/>
        </authorList>
    </citation>
    <scope>NUCLEOTIDE SEQUENCE [LARGE SCALE GENOMIC DNA]</scope>
    <source>
        <strain evidence="2 3">B856</strain>
    </source>
</reference>
<feature type="compositionally biased region" description="Low complexity" evidence="1">
    <location>
        <begin position="195"/>
        <end position="226"/>
    </location>
</feature>
<evidence type="ECO:0000256" key="1">
    <source>
        <dbReference type="SAM" id="MobiDB-lite"/>
    </source>
</evidence>
<dbReference type="GO" id="GO:0045944">
    <property type="term" value="P:positive regulation of transcription by RNA polymerase II"/>
    <property type="evidence" value="ECO:0007669"/>
    <property type="project" value="TreeGrafter"/>
</dbReference>
<dbReference type="Proteomes" id="UP000291116">
    <property type="component" value="Unassembled WGS sequence"/>
</dbReference>
<feature type="compositionally biased region" description="Low complexity" evidence="1">
    <location>
        <begin position="646"/>
        <end position="670"/>
    </location>
</feature>
<dbReference type="InterPro" id="IPR051647">
    <property type="entry name" value="Mediator_comp_sub12"/>
</dbReference>